<name>A0A8J5XDZ6_DIALT</name>
<evidence type="ECO:0000313" key="2">
    <source>
        <dbReference type="EMBL" id="KAG8458914.1"/>
    </source>
</evidence>
<feature type="region of interest" description="Disordered" evidence="1">
    <location>
        <begin position="1"/>
        <end position="30"/>
    </location>
</feature>
<dbReference type="AlphaFoldDB" id="A0A8J5XDZ6"/>
<gene>
    <name evidence="2" type="ORF">KFE25_004248</name>
</gene>
<protein>
    <submittedName>
        <fullName evidence="2">Uncharacterized protein</fullName>
    </submittedName>
</protein>
<dbReference type="Proteomes" id="UP000751190">
    <property type="component" value="Unassembled WGS sequence"/>
</dbReference>
<proteinExistence type="predicted"/>
<keyword evidence="3" id="KW-1185">Reference proteome</keyword>
<evidence type="ECO:0000256" key="1">
    <source>
        <dbReference type="SAM" id="MobiDB-lite"/>
    </source>
</evidence>
<accession>A0A8J5XDZ6</accession>
<comment type="caution">
    <text evidence="2">The sequence shown here is derived from an EMBL/GenBank/DDBJ whole genome shotgun (WGS) entry which is preliminary data.</text>
</comment>
<dbReference type="EMBL" id="JAGTXO010000046">
    <property type="protein sequence ID" value="KAG8458914.1"/>
    <property type="molecule type" value="Genomic_DNA"/>
</dbReference>
<evidence type="ECO:0000313" key="3">
    <source>
        <dbReference type="Proteomes" id="UP000751190"/>
    </source>
</evidence>
<organism evidence="2 3">
    <name type="scientific">Diacronema lutheri</name>
    <name type="common">Unicellular marine alga</name>
    <name type="synonym">Monochrysis lutheri</name>
    <dbReference type="NCBI Taxonomy" id="2081491"/>
    <lineage>
        <taxon>Eukaryota</taxon>
        <taxon>Haptista</taxon>
        <taxon>Haptophyta</taxon>
        <taxon>Pavlovophyceae</taxon>
        <taxon>Pavlovales</taxon>
        <taxon>Pavlovaceae</taxon>
        <taxon>Diacronema</taxon>
    </lineage>
</organism>
<reference evidence="2" key="1">
    <citation type="submission" date="2021-05" db="EMBL/GenBank/DDBJ databases">
        <title>The genome of the haptophyte Pavlova lutheri (Diacronema luteri, Pavlovales) - a model for lipid biosynthesis in eukaryotic algae.</title>
        <authorList>
            <person name="Hulatt C.J."/>
            <person name="Posewitz M.C."/>
        </authorList>
    </citation>
    <scope>NUCLEOTIDE SEQUENCE</scope>
    <source>
        <strain evidence="2">NIVA-4/92</strain>
    </source>
</reference>
<sequence>MAQGDKTKALNKNKRAFVKPAKPVRGDQQKLKVGRVFLPTKKIDKLQHAHNEAQHTKKLSKFTEAVFANRVKGASGGGGDLALQYEALAEKTKKKGHK</sequence>